<proteinExistence type="predicted"/>
<dbReference type="RefSeq" id="WP_343932758.1">
    <property type="nucleotide sequence ID" value="NZ_BAAABU010000002.1"/>
</dbReference>
<dbReference type="Pfam" id="PF00903">
    <property type="entry name" value="Glyoxalase"/>
    <property type="match status" value="1"/>
</dbReference>
<dbReference type="Gene3D" id="3.30.720.110">
    <property type="match status" value="1"/>
</dbReference>
<organism evidence="3 4">
    <name type="scientific">Saccharothrix mutabilis subsp. mutabilis</name>
    <dbReference type="NCBI Taxonomy" id="66855"/>
    <lineage>
        <taxon>Bacteria</taxon>
        <taxon>Bacillati</taxon>
        <taxon>Actinomycetota</taxon>
        <taxon>Actinomycetes</taxon>
        <taxon>Pseudonocardiales</taxon>
        <taxon>Pseudonocardiaceae</taxon>
        <taxon>Saccharothrix</taxon>
    </lineage>
</organism>
<evidence type="ECO:0000259" key="2">
    <source>
        <dbReference type="PROSITE" id="PS51819"/>
    </source>
</evidence>
<dbReference type="Proteomes" id="UP001500416">
    <property type="component" value="Unassembled WGS sequence"/>
</dbReference>
<dbReference type="Gene3D" id="3.10.180.10">
    <property type="entry name" value="2,3-Dihydroxybiphenyl 1,2-Dioxygenase, domain 1"/>
    <property type="match status" value="1"/>
</dbReference>
<dbReference type="PROSITE" id="PS51819">
    <property type="entry name" value="VOC"/>
    <property type="match status" value="2"/>
</dbReference>
<feature type="region of interest" description="Disordered" evidence="1">
    <location>
        <begin position="176"/>
        <end position="195"/>
    </location>
</feature>
<dbReference type="InterPro" id="IPR052164">
    <property type="entry name" value="Anthracycline_SecMetBiosynth"/>
</dbReference>
<feature type="domain" description="VOC" evidence="2">
    <location>
        <begin position="48"/>
        <end position="172"/>
    </location>
</feature>
<comment type="caution">
    <text evidence="3">The sequence shown here is derived from an EMBL/GenBank/DDBJ whole genome shotgun (WGS) entry which is preliminary data.</text>
</comment>
<evidence type="ECO:0000313" key="4">
    <source>
        <dbReference type="Proteomes" id="UP001500416"/>
    </source>
</evidence>
<gene>
    <name evidence="3" type="ORF">GCM10010492_13700</name>
</gene>
<dbReference type="InterPro" id="IPR041581">
    <property type="entry name" value="Glyoxalase_6"/>
</dbReference>
<feature type="domain" description="VOC" evidence="2">
    <location>
        <begin position="197"/>
        <end position="303"/>
    </location>
</feature>
<keyword evidence="4" id="KW-1185">Reference proteome</keyword>
<accession>A0ABN0TB77</accession>
<dbReference type="PANTHER" id="PTHR33993:SF14">
    <property type="entry name" value="GB|AAF24581.1"/>
    <property type="match status" value="1"/>
</dbReference>
<dbReference type="InterPro" id="IPR004360">
    <property type="entry name" value="Glyas_Fos-R_dOase_dom"/>
</dbReference>
<dbReference type="Gene3D" id="3.30.720.120">
    <property type="match status" value="1"/>
</dbReference>
<reference evidence="3 4" key="1">
    <citation type="journal article" date="2019" name="Int. J. Syst. Evol. Microbiol.">
        <title>The Global Catalogue of Microorganisms (GCM) 10K type strain sequencing project: providing services to taxonomists for standard genome sequencing and annotation.</title>
        <authorList>
            <consortium name="The Broad Institute Genomics Platform"/>
            <consortium name="The Broad Institute Genome Sequencing Center for Infectious Disease"/>
            <person name="Wu L."/>
            <person name="Ma J."/>
        </authorList>
    </citation>
    <scope>NUCLEOTIDE SEQUENCE [LARGE SCALE GENOMIC DNA]</scope>
    <source>
        <strain evidence="3 4">JCM 3380</strain>
    </source>
</reference>
<dbReference type="InterPro" id="IPR029068">
    <property type="entry name" value="Glyas_Bleomycin-R_OHBP_Dase"/>
</dbReference>
<name>A0ABN0TB77_9PSEU</name>
<dbReference type="SUPFAM" id="SSF54593">
    <property type="entry name" value="Glyoxalase/Bleomycin resistance protein/Dihydroxybiphenyl dioxygenase"/>
    <property type="match status" value="2"/>
</dbReference>
<protein>
    <submittedName>
        <fullName evidence="3">VOC family protein</fullName>
    </submittedName>
</protein>
<dbReference type="EMBL" id="BAAABU010000002">
    <property type="protein sequence ID" value="GAA0217162.1"/>
    <property type="molecule type" value="Genomic_DNA"/>
</dbReference>
<sequence length="303" mass="33141">MSDPFDALYLPQRPVEPDAGFAERLRERLERMVLLGEDMSTTEAARTEYSTVTPYLAFRDSRAAIEFYVDVFGAERRGEPIVMPDGSVGHAEIAIGGSVLMLADESPEYHHLAPSDTGVRPMHRVQVEDVDGVVERARERGAEVLRPAADTGHGYSGTILDPFGYRWMVAARTGAGRSGDAQGGRTPSGGERLPHGHVGYHTLVVPDDEAAKRFYGAVLGWTFPPGRVERGWGIEGAGLPMSGLWGGQGWTGWKLMYAVDDLEAALERVRAHGGTTREPEAQPYGLAAECTDDQGVEFWLWQQ</sequence>
<dbReference type="InterPro" id="IPR037523">
    <property type="entry name" value="VOC_core"/>
</dbReference>
<evidence type="ECO:0000313" key="3">
    <source>
        <dbReference type="EMBL" id="GAA0217162.1"/>
    </source>
</evidence>
<dbReference type="PANTHER" id="PTHR33993">
    <property type="entry name" value="GLYOXALASE-RELATED"/>
    <property type="match status" value="1"/>
</dbReference>
<dbReference type="Pfam" id="PF18029">
    <property type="entry name" value="Glyoxalase_6"/>
    <property type="match status" value="1"/>
</dbReference>
<evidence type="ECO:0000256" key="1">
    <source>
        <dbReference type="SAM" id="MobiDB-lite"/>
    </source>
</evidence>
<dbReference type="CDD" id="cd07246">
    <property type="entry name" value="VOC_like"/>
    <property type="match status" value="1"/>
</dbReference>